<dbReference type="OrthoDB" id="9793581at2"/>
<keyword evidence="4 7" id="KW-0812">Transmembrane</keyword>
<keyword evidence="10" id="KW-1185">Reference proteome</keyword>
<reference evidence="9 10" key="1">
    <citation type="submission" date="2018-11" db="EMBL/GenBank/DDBJ databases">
        <title>Genomic Encyclopedia of Type Strains, Phase IV (KMG-IV): sequencing the most valuable type-strain genomes for metagenomic binning, comparative biology and taxonomic classification.</title>
        <authorList>
            <person name="Goeker M."/>
        </authorList>
    </citation>
    <scope>NUCLEOTIDE SEQUENCE [LARGE SCALE GENOMIC DNA]</scope>
    <source>
        <strain evidence="9 10">DSM 16974</strain>
    </source>
</reference>
<evidence type="ECO:0000256" key="4">
    <source>
        <dbReference type="ARBA" id="ARBA00022692"/>
    </source>
</evidence>
<gene>
    <name evidence="9" type="ORF">EDC38_2003</name>
</gene>
<evidence type="ECO:0000256" key="2">
    <source>
        <dbReference type="ARBA" id="ARBA00005811"/>
    </source>
</evidence>
<dbReference type="GO" id="GO:0022857">
    <property type="term" value="F:transmembrane transporter activity"/>
    <property type="evidence" value="ECO:0007669"/>
    <property type="project" value="InterPro"/>
</dbReference>
<evidence type="ECO:0000313" key="9">
    <source>
        <dbReference type="EMBL" id="ROQ21379.1"/>
    </source>
</evidence>
<proteinExistence type="inferred from homology"/>
<evidence type="ECO:0000256" key="6">
    <source>
        <dbReference type="ARBA" id="ARBA00023136"/>
    </source>
</evidence>
<comment type="similarity">
    <text evidence="2 7">Belongs to the ExbD/TolR family.</text>
</comment>
<evidence type="ECO:0000256" key="3">
    <source>
        <dbReference type="ARBA" id="ARBA00022475"/>
    </source>
</evidence>
<dbReference type="Proteomes" id="UP000273643">
    <property type="component" value="Unassembled WGS sequence"/>
</dbReference>
<dbReference type="Gene3D" id="3.30.420.270">
    <property type="match status" value="1"/>
</dbReference>
<organism evidence="9 10">
    <name type="scientific">Marinimicrobium koreense</name>
    <dbReference type="NCBI Taxonomy" id="306545"/>
    <lineage>
        <taxon>Bacteria</taxon>
        <taxon>Pseudomonadati</taxon>
        <taxon>Pseudomonadota</taxon>
        <taxon>Gammaproteobacteria</taxon>
        <taxon>Cellvibrionales</taxon>
        <taxon>Cellvibrionaceae</taxon>
        <taxon>Marinimicrobium</taxon>
    </lineage>
</organism>
<evidence type="ECO:0000313" key="10">
    <source>
        <dbReference type="Proteomes" id="UP000273643"/>
    </source>
</evidence>
<dbReference type="GO" id="GO:0005886">
    <property type="term" value="C:plasma membrane"/>
    <property type="evidence" value="ECO:0007669"/>
    <property type="project" value="UniProtKB-SubCell"/>
</dbReference>
<keyword evidence="3" id="KW-1003">Cell membrane</keyword>
<protein>
    <submittedName>
        <fullName evidence="9">Outer membrane transport energization protein ExbD</fullName>
    </submittedName>
</protein>
<dbReference type="RefSeq" id="WP_123638387.1">
    <property type="nucleotide sequence ID" value="NZ_RJUK01000001.1"/>
</dbReference>
<comment type="subcellular location">
    <subcellularLocation>
        <location evidence="1">Cell membrane</location>
        <topology evidence="1">Single-pass membrane protein</topology>
    </subcellularLocation>
    <subcellularLocation>
        <location evidence="7">Cell membrane</location>
        <topology evidence="7">Single-pass type II membrane protein</topology>
    </subcellularLocation>
</comment>
<dbReference type="Pfam" id="PF02472">
    <property type="entry name" value="ExbD"/>
    <property type="match status" value="1"/>
</dbReference>
<keyword evidence="7" id="KW-0813">Transport</keyword>
<keyword evidence="5 8" id="KW-1133">Transmembrane helix</keyword>
<keyword evidence="6 8" id="KW-0472">Membrane</keyword>
<evidence type="ECO:0000256" key="8">
    <source>
        <dbReference type="SAM" id="Phobius"/>
    </source>
</evidence>
<feature type="transmembrane region" description="Helical" evidence="8">
    <location>
        <begin position="20"/>
        <end position="38"/>
    </location>
</feature>
<dbReference type="EMBL" id="RJUK01000001">
    <property type="protein sequence ID" value="ROQ21379.1"/>
    <property type="molecule type" value="Genomic_DNA"/>
</dbReference>
<dbReference type="AlphaFoldDB" id="A0A3N1P007"/>
<name>A0A3N1P007_9GAMM</name>
<dbReference type="GO" id="GO:0015031">
    <property type="term" value="P:protein transport"/>
    <property type="evidence" value="ECO:0007669"/>
    <property type="project" value="UniProtKB-KW"/>
</dbReference>
<dbReference type="InterPro" id="IPR003400">
    <property type="entry name" value="ExbD"/>
</dbReference>
<accession>A0A3N1P007</accession>
<evidence type="ECO:0000256" key="7">
    <source>
        <dbReference type="RuleBase" id="RU003879"/>
    </source>
</evidence>
<evidence type="ECO:0000256" key="1">
    <source>
        <dbReference type="ARBA" id="ARBA00004162"/>
    </source>
</evidence>
<dbReference type="PANTHER" id="PTHR30558">
    <property type="entry name" value="EXBD MEMBRANE COMPONENT OF PMF-DRIVEN MACROMOLECULE IMPORT SYSTEM"/>
    <property type="match status" value="1"/>
</dbReference>
<keyword evidence="7" id="KW-0653">Protein transport</keyword>
<sequence length="134" mass="14801">MSRNNQKAEEEAQAIDLTPMLDVVFIMLIFFIVTATFIKETGIEVNRPEATTADPKEEAAILIAVNANNEIWIDKQQVDKRGVRAQIERLQAENPNGTVVIQADQGADMEFVIAITESARELGITNVAVSTEEN</sequence>
<dbReference type="PANTHER" id="PTHR30558:SF13">
    <property type="entry name" value="BIOPOLYMER TRANSPORT PROTEIN EXBD2"/>
    <property type="match status" value="1"/>
</dbReference>
<evidence type="ECO:0000256" key="5">
    <source>
        <dbReference type="ARBA" id="ARBA00022989"/>
    </source>
</evidence>
<comment type="caution">
    <text evidence="9">The sequence shown here is derived from an EMBL/GenBank/DDBJ whole genome shotgun (WGS) entry which is preliminary data.</text>
</comment>